<organism evidence="1">
    <name type="scientific">Timema monikensis</name>
    <dbReference type="NCBI Taxonomy" id="170555"/>
    <lineage>
        <taxon>Eukaryota</taxon>
        <taxon>Metazoa</taxon>
        <taxon>Ecdysozoa</taxon>
        <taxon>Arthropoda</taxon>
        <taxon>Hexapoda</taxon>
        <taxon>Insecta</taxon>
        <taxon>Pterygota</taxon>
        <taxon>Neoptera</taxon>
        <taxon>Polyneoptera</taxon>
        <taxon>Phasmatodea</taxon>
        <taxon>Timematodea</taxon>
        <taxon>Timematoidea</taxon>
        <taxon>Timematidae</taxon>
        <taxon>Timema</taxon>
    </lineage>
</organism>
<gene>
    <name evidence="1" type="ORF">TMSB3V08_LOCUS3859</name>
</gene>
<dbReference type="AlphaFoldDB" id="A0A7R9E4A0"/>
<proteinExistence type="predicted"/>
<evidence type="ECO:0000313" key="1">
    <source>
        <dbReference type="EMBL" id="CAD7426993.1"/>
    </source>
</evidence>
<protein>
    <submittedName>
        <fullName evidence="1">Uncharacterized protein</fullName>
    </submittedName>
</protein>
<reference evidence="1" key="1">
    <citation type="submission" date="2020-11" db="EMBL/GenBank/DDBJ databases">
        <authorList>
            <person name="Tran Van P."/>
        </authorList>
    </citation>
    <scope>NUCLEOTIDE SEQUENCE</scope>
</reference>
<accession>A0A7R9E4A0</accession>
<dbReference type="EMBL" id="OB793332">
    <property type="protein sequence ID" value="CAD7426993.1"/>
    <property type="molecule type" value="Genomic_DNA"/>
</dbReference>
<name>A0A7R9E4A0_9NEOP</name>
<sequence>MRPYIKERGGLQYGLESSRIDNISQSDSCRSHDLTCRLKEGTDPEETMSVTLRNVLISDAVDPLCVQLLQEHGVNVTCKYKLPKEELLKEIKKTLSGVRLQASAAIVNG</sequence>